<accession>A0ABD6CHZ3</accession>
<comment type="caution">
    <text evidence="4">The sequence shown here is derived from an EMBL/GenBank/DDBJ whole genome shotgun (WGS) entry which is preliminary data.</text>
</comment>
<gene>
    <name evidence="4" type="ORF">ACFR9U_18845</name>
</gene>
<dbReference type="Gene3D" id="1.50.10.10">
    <property type="match status" value="2"/>
</dbReference>
<evidence type="ECO:0000313" key="5">
    <source>
        <dbReference type="Proteomes" id="UP001597119"/>
    </source>
</evidence>
<evidence type="ECO:0000313" key="4">
    <source>
        <dbReference type="EMBL" id="MFD1589043.1"/>
    </source>
</evidence>
<dbReference type="SUPFAM" id="SSF48208">
    <property type="entry name" value="Six-hairpin glycosidases"/>
    <property type="match status" value="1"/>
</dbReference>
<dbReference type="InterPro" id="IPR024705">
    <property type="entry name" value="Ssp411"/>
</dbReference>
<dbReference type="InterPro" id="IPR008928">
    <property type="entry name" value="6-hairpin_glycosidase_sf"/>
</dbReference>
<dbReference type="Pfam" id="PF03190">
    <property type="entry name" value="Thioredox_DsbH"/>
    <property type="match status" value="1"/>
</dbReference>
<proteinExistence type="predicted"/>
<keyword evidence="1" id="KW-0175">Coiled coil</keyword>
<evidence type="ECO:0000259" key="3">
    <source>
        <dbReference type="Pfam" id="PF03190"/>
    </source>
</evidence>
<dbReference type="CDD" id="cd02955">
    <property type="entry name" value="SSP411"/>
    <property type="match status" value="1"/>
</dbReference>
<dbReference type="AlphaFoldDB" id="A0ABD6CHZ3"/>
<evidence type="ECO:0000256" key="2">
    <source>
        <dbReference type="SAM" id="MobiDB-lite"/>
    </source>
</evidence>
<keyword evidence="5" id="KW-1185">Reference proteome</keyword>
<feature type="coiled-coil region" evidence="1">
    <location>
        <begin position="150"/>
        <end position="177"/>
    </location>
</feature>
<feature type="region of interest" description="Disordered" evidence="2">
    <location>
        <begin position="1"/>
        <end position="20"/>
    </location>
</feature>
<feature type="coiled-coil region" evidence="1">
    <location>
        <begin position="391"/>
        <end position="418"/>
    </location>
</feature>
<dbReference type="InterPro" id="IPR004879">
    <property type="entry name" value="Ssp411-like_TRX"/>
</dbReference>
<dbReference type="RefSeq" id="WP_247378692.1">
    <property type="nucleotide sequence ID" value="NZ_JALLGV010000005.1"/>
</dbReference>
<dbReference type="EMBL" id="JBHUDJ010000014">
    <property type="protein sequence ID" value="MFD1589043.1"/>
    <property type="molecule type" value="Genomic_DNA"/>
</dbReference>
<reference evidence="4 5" key="1">
    <citation type="journal article" date="2019" name="Int. J. Syst. Evol. Microbiol.">
        <title>The Global Catalogue of Microorganisms (GCM) 10K type strain sequencing project: providing services to taxonomists for standard genome sequencing and annotation.</title>
        <authorList>
            <consortium name="The Broad Institute Genomics Platform"/>
            <consortium name="The Broad Institute Genome Sequencing Center for Infectious Disease"/>
            <person name="Wu L."/>
            <person name="Ma J."/>
        </authorList>
    </citation>
    <scope>NUCLEOTIDE SEQUENCE [LARGE SCALE GENOMIC DNA]</scope>
    <source>
        <strain evidence="4 5">CGMCC 1.12125</strain>
    </source>
</reference>
<protein>
    <submittedName>
        <fullName evidence="4">Thioredoxin domain-containing protein</fullName>
    </submittedName>
</protein>
<dbReference type="PANTHER" id="PTHR42899">
    <property type="entry name" value="SPERMATOGENESIS-ASSOCIATED PROTEIN 20"/>
    <property type="match status" value="1"/>
</dbReference>
<feature type="domain" description="Spermatogenesis-associated protein 20-like TRX" evidence="3">
    <location>
        <begin position="11"/>
        <end position="171"/>
    </location>
</feature>
<dbReference type="InterPro" id="IPR036249">
    <property type="entry name" value="Thioredoxin-like_sf"/>
</dbReference>
<organism evidence="4 5">
    <name type="scientific">Halorientalis brevis</name>
    <dbReference type="NCBI Taxonomy" id="1126241"/>
    <lineage>
        <taxon>Archaea</taxon>
        <taxon>Methanobacteriati</taxon>
        <taxon>Methanobacteriota</taxon>
        <taxon>Stenosarchaea group</taxon>
        <taxon>Halobacteria</taxon>
        <taxon>Halobacteriales</taxon>
        <taxon>Haloarculaceae</taxon>
        <taxon>Halorientalis</taxon>
    </lineage>
</organism>
<dbReference type="InterPro" id="IPR012341">
    <property type="entry name" value="6hp_glycosidase-like_sf"/>
</dbReference>
<dbReference type="Gene3D" id="3.40.30.10">
    <property type="entry name" value="Glutaredoxin"/>
    <property type="match status" value="1"/>
</dbReference>
<dbReference type="PANTHER" id="PTHR42899:SF1">
    <property type="entry name" value="SPERMATOGENESIS-ASSOCIATED PROTEIN 20"/>
    <property type="match status" value="1"/>
</dbReference>
<dbReference type="Proteomes" id="UP001597119">
    <property type="component" value="Unassembled WGS sequence"/>
</dbReference>
<name>A0ABD6CHZ3_9EURY</name>
<evidence type="ECO:0000256" key="1">
    <source>
        <dbReference type="SAM" id="Coils"/>
    </source>
</evidence>
<dbReference type="SUPFAM" id="SSF52833">
    <property type="entry name" value="Thioredoxin-like"/>
    <property type="match status" value="1"/>
</dbReference>
<dbReference type="PIRSF" id="PIRSF006402">
    <property type="entry name" value="UCP006402_thioredoxin"/>
    <property type="match status" value="1"/>
</dbReference>
<sequence length="724" mass="80417">MTDGPPPTERNRLDEEESPYLRQHADNPVNWQPWDDAALMAAQARDVPIFLSIGYSACHWCHVMEDESFEDEEIARQLNEHFVPIKVDREERPDVDSIYQTICQMTSGRGGWPLSAWLTPEGKPFFVGTYFPKEPKRGQPGFGDLLDRIHRSWETDRDELEDRAEQWTQAVKGELEETPDPADEAPDETMLDAAAQAAVRGADRQDGGWGRGPKFPQTGRIHILLRAHERTGRDDYRDVAEEALDAMVDGGLYDHAGGGFHRYCTDRDWTVPHFEKMLYDNAEITRALLAGYQALGTERYREVARETFAFVERELTHEDGGFFSTLDAQSEGEAGADEEGAFYVWTPGEVHDAVADQTDADLFCDRFGVTESGNFEGQTVLTVAAGISELAEDYDVDESEVEDRLETAREQVFEARAERPRPARDEKVLASWNGLMISAFAEGALVIGDSEGRSPSGNRPQADNDGLAETGADALAFVREQLWDADAGRLSRRYKDGDVKVDGYLEDYAFLARGAFDLYQATGDVDHLGFALDLARTIEADFWDEDAGTLYFTPADGEDLVARPQELNDQSTPSSAGVAAELLLALDHFVPREGFAEIAEQVLETHGGSIESNPLQHASLVLAADQYASGARELTVAADGLPDAWRAAVGDSYVPGRVLSVRPPTDELLQDWLDSLHLDAAPPIWADRERRDGEPTVYACQQFTCSPPRHEIDAALDWFDGTED</sequence>